<gene>
    <name evidence="7" type="ORF">DFK10_04170</name>
</gene>
<dbReference type="Proteomes" id="UP000245293">
    <property type="component" value="Unassembled WGS sequence"/>
</dbReference>
<protein>
    <submittedName>
        <fullName evidence="7">Translocation/assembly module TamB</fullName>
    </submittedName>
</protein>
<evidence type="ECO:0000313" key="7">
    <source>
        <dbReference type="EMBL" id="PWG17913.1"/>
    </source>
</evidence>
<organism evidence="7 8">
    <name type="scientific">Salibaculum griseiflavum</name>
    <dbReference type="NCBI Taxonomy" id="1914409"/>
    <lineage>
        <taxon>Bacteria</taxon>
        <taxon>Pseudomonadati</taxon>
        <taxon>Pseudomonadota</taxon>
        <taxon>Alphaproteobacteria</taxon>
        <taxon>Rhodobacterales</taxon>
        <taxon>Roseobacteraceae</taxon>
        <taxon>Salibaculum</taxon>
    </lineage>
</organism>
<evidence type="ECO:0000256" key="1">
    <source>
        <dbReference type="ARBA" id="ARBA00004167"/>
    </source>
</evidence>
<keyword evidence="4" id="KW-0472">Membrane</keyword>
<name>A0A2V1P5X6_9RHOB</name>
<dbReference type="Pfam" id="PF04357">
    <property type="entry name" value="TamB"/>
    <property type="match status" value="1"/>
</dbReference>
<sequence length="1252" mass="130566">MRYLWLSLCLIGTPILAQQADDDRGFLTGLIEDAVSGLGREVRLEGFEGALSSRATVEAITIADDTGVWLRLEDASLQWNRSALLSGAIKIEELAAERILLNRVPEAAGNELPSAEATPFALPDLPVSVEIGEIRADRIEIAREFLGEPVAARLQGAVSLIEGQADAELALQRIDDKIGQFSLDTFFDDETGQLDLSLIAEEGQSGLAARLLGLPGRPALRLEVDGDAPISEFGAELTLATNGQDQITGHFQLGRENADTTPAATWFNLALGGDLRPLLEEDYHAFFGPSSSLLASGVRHGDGRIDLSSLSIDSEQLTLGGSALVSAEGWPQAFDLTGTLAAQDGRPVRLPVAGPRTELRRAEIEVSYDADDGEGWTGRFAATGFARPDTRIEALTLDGTGTISPGEGDLRGRFAAELEYQADGIMLEDPDLSRAIGPAITGSLNFARLEGEPFVVQDFRLSGAGLAVRSNAIVSGPERRFRSLVDAQVRASDFSRFAGLTELDLQGNGQVDLNGRLQPFDGIFDISLGVETRDLGLGLAELDPLLAGQTSLALAVARDETGTRLENLTLRGDHIRADARAEITGEGASATVDARITDLGRVLPDLAGPGTLRADLSTDEAGLVTARAALAAPDTLLEATGTATPQGEGYAMTGRATLDARTLSRFEALAGVRMGGALSLELTGDFDSGTGAASATLRTLTQDLRAGPQGLDPLLRGSGSLDAGFDRRPSGRIALTGLNAQFPNITAQGDVVIDDAGQAQADLALRLADVGLLAPDFAGPATADVTARQVAGGWQVSGQGTGPAGTRLSADGRVGDAGQLALSLAGQAPLGLANAFIAPRQVSGLASFDLSVNGPPRLSSIGGRVTLSDGRLTAPNLRQAIEAISGNVDLISGQASMDISGDLAAGGQVGVNGSVGLVPPSNADLSLELRRARLREPALYETRADGTVQIAGPLAGGARIFGQVDIGRTEIRVPSSPVSTLGDLPAVTHVSPGPAVRRTLDRAGVGPDPDAAGDGAVSTRPYPLDLTINAPSRIFVRGRGLDAELGGSLRLSGTTGDVIPIGRFDLLRGRLDVLGQRFALTEGYAQLQGDFTPYLRLVARTEARSGTDVSIIVEGPADDPQVSFESSPELPQDEVLAQLLFGRDLSSISPLQAVQLASAVATLSGRGGGGALEGFREGLDLDDFDVTTDEDGNAAVRAGKYISENIYTDITIGSDGTSEINLNLDVTDDVTARGSFGSEGESSLGIFYERDY</sequence>
<dbReference type="PANTHER" id="PTHR36985">
    <property type="entry name" value="TRANSLOCATION AND ASSEMBLY MODULE SUBUNIT TAMB"/>
    <property type="match status" value="1"/>
</dbReference>
<feature type="domain" description="Translocation and assembly module TamB C-terminal" evidence="6">
    <location>
        <begin position="900"/>
        <end position="1252"/>
    </location>
</feature>
<dbReference type="EMBL" id="QETF01000003">
    <property type="protein sequence ID" value="PWG17913.1"/>
    <property type="molecule type" value="Genomic_DNA"/>
</dbReference>
<evidence type="ECO:0000313" key="8">
    <source>
        <dbReference type="Proteomes" id="UP000245293"/>
    </source>
</evidence>
<keyword evidence="8" id="KW-1185">Reference proteome</keyword>
<dbReference type="GO" id="GO:0009306">
    <property type="term" value="P:protein secretion"/>
    <property type="evidence" value="ECO:0007669"/>
    <property type="project" value="InterPro"/>
</dbReference>
<evidence type="ECO:0000256" key="2">
    <source>
        <dbReference type="ARBA" id="ARBA00022692"/>
    </source>
</evidence>
<comment type="caution">
    <text evidence="7">The sequence shown here is derived from an EMBL/GenBank/DDBJ whole genome shotgun (WGS) entry which is preliminary data.</text>
</comment>
<dbReference type="OrthoDB" id="7784409at2"/>
<dbReference type="RefSeq" id="WP_109386893.1">
    <property type="nucleotide sequence ID" value="NZ_QETF01000003.1"/>
</dbReference>
<evidence type="ECO:0000256" key="4">
    <source>
        <dbReference type="ARBA" id="ARBA00023136"/>
    </source>
</evidence>
<accession>A0A2V1P5X6</accession>
<reference evidence="8" key="1">
    <citation type="submission" date="2018-05" db="EMBL/GenBank/DDBJ databases">
        <authorList>
            <person name="Du Z."/>
            <person name="Wang X."/>
        </authorList>
    </citation>
    <scope>NUCLEOTIDE SEQUENCE [LARGE SCALE GENOMIC DNA]</scope>
    <source>
        <strain evidence="8">WDS4C29</strain>
    </source>
</reference>
<proteinExistence type="predicted"/>
<evidence type="ECO:0000256" key="3">
    <source>
        <dbReference type="ARBA" id="ARBA00022989"/>
    </source>
</evidence>
<dbReference type="InterPro" id="IPR007452">
    <property type="entry name" value="TamB_C"/>
</dbReference>
<dbReference type="PANTHER" id="PTHR36985:SF1">
    <property type="entry name" value="TRANSLOCATION AND ASSEMBLY MODULE SUBUNIT TAMB"/>
    <property type="match status" value="1"/>
</dbReference>
<comment type="subcellular location">
    <subcellularLocation>
        <location evidence="1">Membrane</location>
        <topology evidence="1">Single-pass membrane protein</topology>
    </subcellularLocation>
</comment>
<feature type="compositionally biased region" description="Low complexity" evidence="5">
    <location>
        <begin position="1002"/>
        <end position="1017"/>
    </location>
</feature>
<evidence type="ECO:0000256" key="5">
    <source>
        <dbReference type="SAM" id="MobiDB-lite"/>
    </source>
</evidence>
<dbReference type="AlphaFoldDB" id="A0A2V1P5X6"/>
<dbReference type="GO" id="GO:0005886">
    <property type="term" value="C:plasma membrane"/>
    <property type="evidence" value="ECO:0007669"/>
    <property type="project" value="InterPro"/>
</dbReference>
<dbReference type="GO" id="GO:0097347">
    <property type="term" value="C:TAM protein secretion complex"/>
    <property type="evidence" value="ECO:0007669"/>
    <property type="project" value="TreeGrafter"/>
</dbReference>
<keyword evidence="2" id="KW-0812">Transmembrane</keyword>
<evidence type="ECO:0000259" key="6">
    <source>
        <dbReference type="Pfam" id="PF04357"/>
    </source>
</evidence>
<feature type="region of interest" description="Disordered" evidence="5">
    <location>
        <begin position="998"/>
        <end position="1018"/>
    </location>
</feature>
<keyword evidence="3" id="KW-1133">Transmembrane helix</keyword>